<proteinExistence type="predicted"/>
<evidence type="ECO:0000313" key="5">
    <source>
        <dbReference type="Proteomes" id="UP000749040"/>
    </source>
</evidence>
<organism evidence="4 5">
    <name type="scientific">Actinacidiphila acididurans</name>
    <dbReference type="NCBI Taxonomy" id="2784346"/>
    <lineage>
        <taxon>Bacteria</taxon>
        <taxon>Bacillati</taxon>
        <taxon>Actinomycetota</taxon>
        <taxon>Actinomycetes</taxon>
        <taxon>Kitasatosporales</taxon>
        <taxon>Streptomycetaceae</taxon>
        <taxon>Actinacidiphila</taxon>
    </lineage>
</organism>
<evidence type="ECO:0000256" key="1">
    <source>
        <dbReference type="ARBA" id="ARBA00022527"/>
    </source>
</evidence>
<feature type="domain" description="Histidine kinase/HSP90-like ATPase" evidence="3">
    <location>
        <begin position="39"/>
        <end position="150"/>
    </location>
</feature>
<dbReference type="Gene3D" id="3.30.565.10">
    <property type="entry name" value="Histidine kinase-like ATPase, C-terminal domain"/>
    <property type="match status" value="1"/>
</dbReference>
<dbReference type="PANTHER" id="PTHR35526">
    <property type="entry name" value="ANTI-SIGMA-F FACTOR RSBW-RELATED"/>
    <property type="match status" value="1"/>
</dbReference>
<dbReference type="InterPro" id="IPR003594">
    <property type="entry name" value="HATPase_dom"/>
</dbReference>
<dbReference type="CDD" id="cd16936">
    <property type="entry name" value="HATPase_RsbW-like"/>
    <property type="match status" value="1"/>
</dbReference>
<keyword evidence="1" id="KW-0808">Transferase</keyword>
<comment type="caution">
    <text evidence="4">The sequence shown here is derived from an EMBL/GenBank/DDBJ whole genome shotgun (WGS) entry which is preliminary data.</text>
</comment>
<keyword evidence="4" id="KW-0067">ATP-binding</keyword>
<keyword evidence="4" id="KW-0547">Nucleotide-binding</keyword>
<evidence type="ECO:0000313" key="4">
    <source>
        <dbReference type="EMBL" id="MBM9508692.1"/>
    </source>
</evidence>
<dbReference type="SUPFAM" id="SSF55874">
    <property type="entry name" value="ATPase domain of HSP90 chaperone/DNA topoisomerase II/histidine kinase"/>
    <property type="match status" value="1"/>
</dbReference>
<dbReference type="Proteomes" id="UP000749040">
    <property type="component" value="Unassembled WGS sequence"/>
</dbReference>
<keyword evidence="1" id="KW-0723">Serine/threonine-protein kinase</keyword>
<keyword evidence="5" id="KW-1185">Reference proteome</keyword>
<evidence type="ECO:0000259" key="3">
    <source>
        <dbReference type="Pfam" id="PF13581"/>
    </source>
</evidence>
<dbReference type="RefSeq" id="WP_205360960.1">
    <property type="nucleotide sequence ID" value="NZ_JADKYB010000019.1"/>
</dbReference>
<dbReference type="GO" id="GO:0005524">
    <property type="term" value="F:ATP binding"/>
    <property type="evidence" value="ECO:0007669"/>
    <property type="project" value="UniProtKB-KW"/>
</dbReference>
<accession>A0ABS2U038</accession>
<dbReference type="PANTHER" id="PTHR35526:SF3">
    <property type="entry name" value="ANTI-SIGMA-F FACTOR RSBW"/>
    <property type="match status" value="1"/>
</dbReference>
<dbReference type="InterPro" id="IPR050267">
    <property type="entry name" value="Anti-sigma-factor_SerPK"/>
</dbReference>
<dbReference type="EMBL" id="JADKYB010000019">
    <property type="protein sequence ID" value="MBM9508692.1"/>
    <property type="molecule type" value="Genomic_DNA"/>
</dbReference>
<evidence type="ECO:0000256" key="2">
    <source>
        <dbReference type="SAM" id="MobiDB-lite"/>
    </source>
</evidence>
<keyword evidence="1" id="KW-0418">Kinase</keyword>
<name>A0ABS2U038_9ACTN</name>
<dbReference type="Pfam" id="PF13581">
    <property type="entry name" value="HATPase_c_2"/>
    <property type="match status" value="1"/>
</dbReference>
<feature type="region of interest" description="Disordered" evidence="2">
    <location>
        <begin position="1"/>
        <end position="40"/>
    </location>
</feature>
<protein>
    <submittedName>
        <fullName evidence="4">ATP-binding protein</fullName>
    </submittedName>
</protein>
<sequence length="160" mass="16194">MSDQFLPPGSGADGPDGTSNWGKPHRSGGRDGPPPHPPHVAADARRAVLRVLDGAPGLPGDGDRIRADASLVVSELVSNAVQHGGGVTGFRADLIDDGAGLRLEVDDASTARPVARRTLGPDPAVVGGFGWPIVQSLASSVTVEVLPAGGKRIVVVLPLG</sequence>
<reference evidence="4 5" key="1">
    <citation type="submission" date="2021-01" db="EMBL/GenBank/DDBJ databases">
        <title>Streptomyces acididurans sp. nov., isolated from a peat swamp forest soil.</title>
        <authorList>
            <person name="Chantavorakit T."/>
            <person name="Duangmal K."/>
        </authorList>
    </citation>
    <scope>NUCLEOTIDE SEQUENCE [LARGE SCALE GENOMIC DNA]</scope>
    <source>
        <strain evidence="4 5">KK5PA1</strain>
    </source>
</reference>
<gene>
    <name evidence="4" type="ORF">ITX44_29890</name>
</gene>
<dbReference type="InterPro" id="IPR036890">
    <property type="entry name" value="HATPase_C_sf"/>
</dbReference>